<protein>
    <recommendedName>
        <fullName evidence="2">INO80 complex subunit B-like conserved region domain-containing protein</fullName>
    </recommendedName>
</protein>
<reference evidence="3 4" key="1">
    <citation type="submission" date="2018-02" db="EMBL/GenBank/DDBJ databases">
        <title>Genome sequence of the basidiomycete white-rot fungus Phlebia centrifuga.</title>
        <authorList>
            <person name="Granchi Z."/>
            <person name="Peng M."/>
            <person name="de Vries R.P."/>
            <person name="Hilden K."/>
            <person name="Makela M.R."/>
            <person name="Grigoriev I."/>
            <person name="Riley R."/>
        </authorList>
    </citation>
    <scope>NUCLEOTIDE SEQUENCE [LARGE SCALE GENOMIC DNA]</scope>
    <source>
        <strain evidence="3 4">FBCC195</strain>
    </source>
</reference>
<gene>
    <name evidence="3" type="ORF">PHLCEN_2v5336</name>
</gene>
<dbReference type="OrthoDB" id="2021186at2759"/>
<feature type="compositionally biased region" description="Polar residues" evidence="1">
    <location>
        <begin position="120"/>
        <end position="130"/>
    </location>
</feature>
<accession>A0A2R6P5L8</accession>
<dbReference type="SMART" id="SM01406">
    <property type="entry name" value="PAPA-1"/>
    <property type="match status" value="1"/>
</dbReference>
<dbReference type="PANTHER" id="PTHR21561">
    <property type="entry name" value="INO80 COMPLEX SUBUNIT B"/>
    <property type="match status" value="1"/>
</dbReference>
<dbReference type="Proteomes" id="UP000186601">
    <property type="component" value="Unassembled WGS sequence"/>
</dbReference>
<keyword evidence="4" id="KW-1185">Reference proteome</keyword>
<dbReference type="InterPro" id="IPR006880">
    <property type="entry name" value="INO80B_C"/>
</dbReference>
<dbReference type="InterPro" id="IPR029523">
    <property type="entry name" value="INO80B/Ies2"/>
</dbReference>
<dbReference type="Pfam" id="PF04795">
    <property type="entry name" value="PAPA-1"/>
    <property type="match status" value="1"/>
</dbReference>
<dbReference type="AlphaFoldDB" id="A0A2R6P5L8"/>
<evidence type="ECO:0000256" key="1">
    <source>
        <dbReference type="SAM" id="MobiDB-lite"/>
    </source>
</evidence>
<evidence type="ECO:0000313" key="3">
    <source>
        <dbReference type="EMBL" id="PSR85860.1"/>
    </source>
</evidence>
<feature type="region of interest" description="Disordered" evidence="1">
    <location>
        <begin position="1"/>
        <end position="132"/>
    </location>
</feature>
<proteinExistence type="predicted"/>
<organism evidence="3 4">
    <name type="scientific">Hermanssonia centrifuga</name>
    <dbReference type="NCBI Taxonomy" id="98765"/>
    <lineage>
        <taxon>Eukaryota</taxon>
        <taxon>Fungi</taxon>
        <taxon>Dikarya</taxon>
        <taxon>Basidiomycota</taxon>
        <taxon>Agaricomycotina</taxon>
        <taxon>Agaricomycetes</taxon>
        <taxon>Polyporales</taxon>
        <taxon>Meruliaceae</taxon>
        <taxon>Hermanssonia</taxon>
    </lineage>
</organism>
<evidence type="ECO:0000259" key="2">
    <source>
        <dbReference type="SMART" id="SM01406"/>
    </source>
</evidence>
<feature type="compositionally biased region" description="Pro residues" evidence="1">
    <location>
        <begin position="52"/>
        <end position="62"/>
    </location>
</feature>
<dbReference type="STRING" id="98765.A0A2R6P5L8"/>
<sequence length="340" mass="37474">MDVGEEDPIVDQEDPDIVVDDEEEDMSESKEDELEDDEEAEDSEDAVSSAPPEVPEPGPSLPPRLRIKLKLPAQMSGLSSVAATATGASTPSGYIRRGFPSRDVDIESEDTDEDADHSTRSTSVATNTGRALTARQAVLRNVVDSSHVSLIEPPNPRKKKQLTEIEMALKREETARKRRNLTEKKLEDEKAETINRLLKKQSRSKGKRNALATAEDRPTPLSLAAVNGEEIDVEDGIEEGTIPSFVPPTMYRWTSTTKGTKDGQEPRMLISFSVPLAAIAQPSTLAHSAMEVDKQEIRPPPSTKPMCDVEGCDVPRKYRLVQDWHRGACGMVHLKVLETQ</sequence>
<dbReference type="EMBL" id="MLYV02000523">
    <property type="protein sequence ID" value="PSR85860.1"/>
    <property type="molecule type" value="Genomic_DNA"/>
</dbReference>
<dbReference type="GO" id="GO:0031011">
    <property type="term" value="C:Ino80 complex"/>
    <property type="evidence" value="ECO:0007669"/>
    <property type="project" value="InterPro"/>
</dbReference>
<dbReference type="PANTHER" id="PTHR21561:SF12">
    <property type="entry name" value="INO80 COMPLEX SUBUNIT B"/>
    <property type="match status" value="1"/>
</dbReference>
<feature type="compositionally biased region" description="Acidic residues" evidence="1">
    <location>
        <begin position="1"/>
        <end position="45"/>
    </location>
</feature>
<feature type="compositionally biased region" description="Low complexity" evidence="1">
    <location>
        <begin position="70"/>
        <end position="93"/>
    </location>
</feature>
<evidence type="ECO:0000313" key="4">
    <source>
        <dbReference type="Proteomes" id="UP000186601"/>
    </source>
</evidence>
<comment type="caution">
    <text evidence="3">The sequence shown here is derived from an EMBL/GenBank/DDBJ whole genome shotgun (WGS) entry which is preliminary data.</text>
</comment>
<dbReference type="GO" id="GO:0006338">
    <property type="term" value="P:chromatin remodeling"/>
    <property type="evidence" value="ECO:0007669"/>
    <property type="project" value="InterPro"/>
</dbReference>
<feature type="compositionally biased region" description="Acidic residues" evidence="1">
    <location>
        <begin position="106"/>
        <end position="115"/>
    </location>
</feature>
<name>A0A2R6P5L8_9APHY</name>
<feature type="domain" description="INO80 complex subunit B-like conserved region" evidence="2">
    <location>
        <begin position="166"/>
        <end position="276"/>
    </location>
</feature>